<keyword evidence="2" id="KW-0812">Transmembrane</keyword>
<dbReference type="Proteomes" id="UP000604046">
    <property type="component" value="Unassembled WGS sequence"/>
</dbReference>
<feature type="compositionally biased region" description="Polar residues" evidence="1">
    <location>
        <begin position="144"/>
        <end position="154"/>
    </location>
</feature>
<gene>
    <name evidence="3" type="primary">GIP</name>
    <name evidence="3" type="ORF">SNAT2548_LOCUS20611</name>
</gene>
<evidence type="ECO:0000313" key="3">
    <source>
        <dbReference type="EMBL" id="CAE7377424.1"/>
    </source>
</evidence>
<keyword evidence="2" id="KW-1133">Transmembrane helix</keyword>
<feature type="transmembrane region" description="Helical" evidence="2">
    <location>
        <begin position="246"/>
        <end position="270"/>
    </location>
</feature>
<dbReference type="EMBL" id="CAJNDS010002215">
    <property type="protein sequence ID" value="CAE7377424.1"/>
    <property type="molecule type" value="Genomic_DNA"/>
</dbReference>
<feature type="transmembrane region" description="Helical" evidence="2">
    <location>
        <begin position="290"/>
        <end position="309"/>
    </location>
</feature>
<comment type="caution">
    <text evidence="3">The sequence shown here is derived from an EMBL/GenBank/DDBJ whole genome shotgun (WGS) entry which is preliminary data.</text>
</comment>
<evidence type="ECO:0000256" key="1">
    <source>
        <dbReference type="SAM" id="MobiDB-lite"/>
    </source>
</evidence>
<dbReference type="OrthoDB" id="412676at2759"/>
<name>A0A812QBK8_9DINO</name>
<feature type="compositionally biased region" description="Basic and acidic residues" evidence="1">
    <location>
        <begin position="124"/>
        <end position="143"/>
    </location>
</feature>
<feature type="region of interest" description="Disordered" evidence="1">
    <location>
        <begin position="62"/>
        <end position="157"/>
    </location>
</feature>
<reference evidence="3" key="1">
    <citation type="submission" date="2021-02" db="EMBL/GenBank/DDBJ databases">
        <authorList>
            <person name="Dougan E. K."/>
            <person name="Rhodes N."/>
            <person name="Thang M."/>
            <person name="Chan C."/>
        </authorList>
    </citation>
    <scope>NUCLEOTIDE SEQUENCE</scope>
</reference>
<organism evidence="3 4">
    <name type="scientific">Symbiodinium natans</name>
    <dbReference type="NCBI Taxonomy" id="878477"/>
    <lineage>
        <taxon>Eukaryota</taxon>
        <taxon>Sar</taxon>
        <taxon>Alveolata</taxon>
        <taxon>Dinophyceae</taxon>
        <taxon>Suessiales</taxon>
        <taxon>Symbiodiniaceae</taxon>
        <taxon>Symbiodinium</taxon>
    </lineage>
</organism>
<feature type="transmembrane region" description="Helical" evidence="2">
    <location>
        <begin position="393"/>
        <end position="412"/>
    </location>
</feature>
<feature type="compositionally biased region" description="Polar residues" evidence="1">
    <location>
        <begin position="104"/>
        <end position="123"/>
    </location>
</feature>
<evidence type="ECO:0000256" key="2">
    <source>
        <dbReference type="SAM" id="Phobius"/>
    </source>
</evidence>
<evidence type="ECO:0000313" key="4">
    <source>
        <dbReference type="Proteomes" id="UP000604046"/>
    </source>
</evidence>
<keyword evidence="4" id="KW-1185">Reference proteome</keyword>
<accession>A0A812QBK8</accession>
<dbReference type="AlphaFoldDB" id="A0A812QBK8"/>
<proteinExistence type="predicted"/>
<keyword evidence="2" id="KW-0472">Membrane</keyword>
<protein>
    <submittedName>
        <fullName evidence="3">GIP protein</fullName>
    </submittedName>
</protein>
<feature type="transmembrane region" description="Helical" evidence="2">
    <location>
        <begin position="418"/>
        <end position="435"/>
    </location>
</feature>
<sequence>MGQSPACGDQACCVKPCEAGDPADRPGEVIDVVEAVRISPSAPSIIGQAQRLQDALVEECVEAPDDEPEPSASNPHLPPPPKARLSVISADLPPPGLPYRLSFPDTNSSAHVSKLGSQVTDNTDVSKRRSQDTDGSKEVRRSVDMQQDAPTSSMVARWRERSDSRLARHMSRRYSAVDQEIVRAISLARTLQGCGSIWRYNPARLSPEDRMAIFNQSVPVDSFDVFLSHTWFTKGRWKVLTLMLQFGWKFVLSLWASAVIVAAVLCHIDVLPAPLSFQADVADFAGECPLGPWCLIFSFVASLTGLVIAPYGRSCKDAMCFLDVASIHQTDTDLMERGVYGIGGFLSISKELRILWSPPYLSRLWCVFELAAYRKVNPSGKITFAPLFVERTILMAVLCVYLANFCILAASASSGSQMLARAGYVAMFIPFALNVHSLRKNYRTKYQLLYDMEHFDLGNVGCSNHFDGEFIQAAITKWYGDQEAFAAFIQGPLRQELQATIGSTHVPLYGVLLFVTPTVSFSACKGTGHCVLLSFWFRDPSGFGTSSPAIGAIRTLRL</sequence>